<sequence length="248" mass="27001">MNQVPIVHATEVLARAFGVVAASVRRQSSGSEDATARFDVVDVAGRQWRLEAVPARRQAGHAWPHGATRWGRHWTLREVLAAQDGQGGATPPQPDRVEPAHSCRPHAWECTDGRALERVGSWLAQPAGLPTATDIPGQAFVDTWLSNRRHIATMHARAEALHDALARHASAVGQTPAGGAASRVCNEAYRHQRVLRHLVETQQLLLGPQATVHPVAVRREALRRLNGLLESERARVLQADTLWQAGAG</sequence>
<organism evidence="1 2">
    <name type="scientific">Stenotrophomonas lacuserhaii</name>
    <dbReference type="NCBI Taxonomy" id="2760084"/>
    <lineage>
        <taxon>Bacteria</taxon>
        <taxon>Pseudomonadati</taxon>
        <taxon>Pseudomonadota</taxon>
        <taxon>Gammaproteobacteria</taxon>
        <taxon>Lysobacterales</taxon>
        <taxon>Lysobacteraceae</taxon>
        <taxon>Stenotrophomonas</taxon>
    </lineage>
</organism>
<protein>
    <submittedName>
        <fullName evidence="1">Uncharacterized protein</fullName>
    </submittedName>
</protein>
<dbReference type="AlphaFoldDB" id="A0A8X8K151"/>
<accession>A0A8X8K151</accession>
<dbReference type="Proteomes" id="UP000636938">
    <property type="component" value="Unassembled WGS sequence"/>
</dbReference>
<reference evidence="1 2" key="1">
    <citation type="submission" date="2020-08" db="EMBL/GenBank/DDBJ databases">
        <title>A Genomic Blueprint of the Chicken Gut Microbiome.</title>
        <authorList>
            <person name="Gilroy R."/>
            <person name="Ravi A."/>
            <person name="Getino M."/>
            <person name="Pursley I."/>
            <person name="Horton D.L."/>
            <person name="Alikhan N.-F."/>
            <person name="Baker D."/>
            <person name="Gharbi K."/>
            <person name="Hall N."/>
            <person name="Watson M."/>
            <person name="Adriaenssens E.M."/>
            <person name="Foster-Nyarko E."/>
            <person name="Jarju S."/>
            <person name="Secka A."/>
            <person name="Antonio M."/>
            <person name="Oren A."/>
            <person name="Chaudhuri R."/>
            <person name="La Ragione R.M."/>
            <person name="Hildebrand F."/>
            <person name="Pallen M.J."/>
        </authorList>
    </citation>
    <scope>NUCLEOTIDE SEQUENCE [LARGE SCALE GENOMIC DNA]</scope>
    <source>
        <strain evidence="1 2">Sa5BUN4</strain>
    </source>
</reference>
<dbReference type="RefSeq" id="WP_191768043.1">
    <property type="nucleotide sequence ID" value="NZ_JACSQS010000001.1"/>
</dbReference>
<evidence type="ECO:0000313" key="1">
    <source>
        <dbReference type="EMBL" id="MBD7952600.1"/>
    </source>
</evidence>
<proteinExistence type="predicted"/>
<gene>
    <name evidence="1" type="ORF">H9654_00125</name>
</gene>
<name>A0A8X8K151_9GAMM</name>
<keyword evidence="2" id="KW-1185">Reference proteome</keyword>
<evidence type="ECO:0000313" key="2">
    <source>
        <dbReference type="Proteomes" id="UP000636938"/>
    </source>
</evidence>
<comment type="caution">
    <text evidence="1">The sequence shown here is derived from an EMBL/GenBank/DDBJ whole genome shotgun (WGS) entry which is preliminary data.</text>
</comment>
<dbReference type="EMBL" id="JACSQS010000001">
    <property type="protein sequence ID" value="MBD7952600.1"/>
    <property type="molecule type" value="Genomic_DNA"/>
</dbReference>